<accession>A0ABV9TTG2</accession>
<name>A0ABV9TTG2_9ACTN</name>
<evidence type="ECO:0000313" key="1">
    <source>
        <dbReference type="EMBL" id="MFC4906874.1"/>
    </source>
</evidence>
<keyword evidence="2" id="KW-1185">Reference proteome</keyword>
<sequence length="381" mass="41073">MTFLDVHVLQSVPPSNLNRDESGSPKSAIYGGVLRARVSSQSWKRAVRDVFLADPDLAKDGGLRTRQLPRVIGDAVTARRPALGAASDLIGTAATLALFKKVKLAKNKPITEYMLFLGHDQVERVADTLVAANLEQVADEPDLLRERITGLALHELGIKGHAGAVALFGRMIADAPELNVDAACQVAHALSTHKVVADQFDYFTAVDDESRRQDETGAGMIGTIEFNSATLYRFATVSIRDLLANLDGEIDRTLDLTLAFARTFATAMPTGKQNTFAAHTRPDLILLSVRADQPVNLVGAFEEPIKAPEGGIVPASVAQLFTYHGQQDEMYGTGPVSSALVYPAWLGNRVRDEKQIDLPAAQPLASALDAVRQVLAEQITT</sequence>
<gene>
    <name evidence="1" type="primary">cas7e</name>
    <name evidence="1" type="ORF">ACFPCY_06055</name>
</gene>
<proteinExistence type="predicted"/>
<organism evidence="1 2">
    <name type="scientific">Actinomadura gamaensis</name>
    <dbReference type="NCBI Taxonomy" id="1763541"/>
    <lineage>
        <taxon>Bacteria</taxon>
        <taxon>Bacillati</taxon>
        <taxon>Actinomycetota</taxon>
        <taxon>Actinomycetes</taxon>
        <taxon>Streptosporangiales</taxon>
        <taxon>Thermomonosporaceae</taxon>
        <taxon>Actinomadura</taxon>
    </lineage>
</organism>
<dbReference type="EMBL" id="JBHSIT010000002">
    <property type="protein sequence ID" value="MFC4906874.1"/>
    <property type="molecule type" value="Genomic_DNA"/>
</dbReference>
<evidence type="ECO:0000313" key="2">
    <source>
        <dbReference type="Proteomes" id="UP001595872"/>
    </source>
</evidence>
<dbReference type="Proteomes" id="UP001595872">
    <property type="component" value="Unassembled WGS sequence"/>
</dbReference>
<dbReference type="Pfam" id="PF09344">
    <property type="entry name" value="Cas_CT1975"/>
    <property type="match status" value="1"/>
</dbReference>
<dbReference type="NCBIfam" id="TIGR01869">
    <property type="entry name" value="casC_Cse4"/>
    <property type="match status" value="1"/>
</dbReference>
<reference evidence="2" key="1">
    <citation type="journal article" date="2019" name="Int. J. Syst. Evol. Microbiol.">
        <title>The Global Catalogue of Microorganisms (GCM) 10K type strain sequencing project: providing services to taxonomists for standard genome sequencing and annotation.</title>
        <authorList>
            <consortium name="The Broad Institute Genomics Platform"/>
            <consortium name="The Broad Institute Genome Sequencing Center for Infectious Disease"/>
            <person name="Wu L."/>
            <person name="Ma J."/>
        </authorList>
    </citation>
    <scope>NUCLEOTIDE SEQUENCE [LARGE SCALE GENOMIC DNA]</scope>
    <source>
        <strain evidence="2">KLKA75</strain>
    </source>
</reference>
<dbReference type="InterPro" id="IPR010148">
    <property type="entry name" value="CRISPR-assoc_prot_CT1975"/>
</dbReference>
<protein>
    <submittedName>
        <fullName evidence="1">Type I-E CRISPR-associated protein Cas7/Cse4/CasC</fullName>
    </submittedName>
</protein>
<comment type="caution">
    <text evidence="1">The sequence shown here is derived from an EMBL/GenBank/DDBJ whole genome shotgun (WGS) entry which is preliminary data.</text>
</comment>
<dbReference type="RefSeq" id="WP_378252616.1">
    <property type="nucleotide sequence ID" value="NZ_JBHSIT010000002.1"/>
</dbReference>